<organism evidence="7 8">
    <name type="scientific">Angomonas deanei</name>
    <dbReference type="NCBI Taxonomy" id="59799"/>
    <lineage>
        <taxon>Eukaryota</taxon>
        <taxon>Discoba</taxon>
        <taxon>Euglenozoa</taxon>
        <taxon>Kinetoplastea</taxon>
        <taxon>Metakinetoplastina</taxon>
        <taxon>Trypanosomatida</taxon>
        <taxon>Trypanosomatidae</taxon>
        <taxon>Strigomonadinae</taxon>
        <taxon>Angomonas</taxon>
    </lineage>
</organism>
<dbReference type="InterPro" id="IPR036400">
    <property type="entry name" value="Cyt_B5-like_heme/steroid_sf"/>
</dbReference>
<reference evidence="7 8" key="1">
    <citation type="submission" date="2020-08" db="EMBL/GenBank/DDBJ databases">
        <authorList>
            <person name="Newling K."/>
            <person name="Davey J."/>
            <person name="Forrester S."/>
        </authorList>
    </citation>
    <scope>NUCLEOTIDE SEQUENCE [LARGE SCALE GENOMIC DNA]</scope>
    <source>
        <strain evidence="8">Crithidia deanei Carvalho (ATCC PRA-265)</strain>
    </source>
</reference>
<protein>
    <submittedName>
        <fullName evidence="7">Cytochrome b5-like Heme/Steroid binding domain containing protein, putative</fullName>
    </submittedName>
</protein>
<evidence type="ECO:0000256" key="3">
    <source>
        <dbReference type="ARBA" id="ARBA00023004"/>
    </source>
</evidence>
<dbReference type="Proteomes" id="UP000515908">
    <property type="component" value="Chromosome 28"/>
</dbReference>
<comment type="similarity">
    <text evidence="4">Belongs to the cytochrome b5 family.</text>
</comment>
<dbReference type="GO" id="GO:0046872">
    <property type="term" value="F:metal ion binding"/>
    <property type="evidence" value="ECO:0007669"/>
    <property type="project" value="UniProtKB-KW"/>
</dbReference>
<dbReference type="EMBL" id="LR877172">
    <property type="protein sequence ID" value="CAD2222803.1"/>
    <property type="molecule type" value="Genomic_DNA"/>
</dbReference>
<dbReference type="Gene3D" id="3.10.120.10">
    <property type="entry name" value="Cytochrome b5-like heme/steroid binding domain"/>
    <property type="match status" value="1"/>
</dbReference>
<dbReference type="InterPro" id="IPR001199">
    <property type="entry name" value="Cyt_B5-like_heme/steroid-bd"/>
</dbReference>
<evidence type="ECO:0000313" key="7">
    <source>
        <dbReference type="EMBL" id="CAD2222803.1"/>
    </source>
</evidence>
<dbReference type="GO" id="GO:0020037">
    <property type="term" value="F:heme binding"/>
    <property type="evidence" value="ECO:0007669"/>
    <property type="project" value="TreeGrafter"/>
</dbReference>
<evidence type="ECO:0000256" key="2">
    <source>
        <dbReference type="ARBA" id="ARBA00022723"/>
    </source>
</evidence>
<dbReference type="AlphaFoldDB" id="A0A7G2CWJ7"/>
<dbReference type="PANTHER" id="PTHR19359">
    <property type="entry name" value="CYTOCHROME B5"/>
    <property type="match status" value="1"/>
</dbReference>
<evidence type="ECO:0000256" key="4">
    <source>
        <dbReference type="ARBA" id="ARBA00038168"/>
    </source>
</evidence>
<gene>
    <name evidence="7" type="ORF">ADEAN_001035300</name>
</gene>
<dbReference type="Pfam" id="PF00173">
    <property type="entry name" value="Cyt-b5"/>
    <property type="match status" value="1"/>
</dbReference>
<keyword evidence="2" id="KW-0479">Metal-binding</keyword>
<dbReference type="InterPro" id="IPR050668">
    <property type="entry name" value="Cytochrome_b5"/>
</dbReference>
<feature type="domain" description="Cytochrome b5 heme-binding" evidence="6">
    <location>
        <begin position="6"/>
        <end position="82"/>
    </location>
</feature>
<dbReference type="SMART" id="SM01117">
    <property type="entry name" value="Cyt-b5"/>
    <property type="match status" value="1"/>
</dbReference>
<keyword evidence="8" id="KW-1185">Reference proteome</keyword>
<keyword evidence="5" id="KW-0472">Membrane</keyword>
<dbReference type="PRINTS" id="PR00363">
    <property type="entry name" value="CYTOCHROMEB5"/>
</dbReference>
<evidence type="ECO:0000256" key="5">
    <source>
        <dbReference type="SAM" id="Phobius"/>
    </source>
</evidence>
<keyword evidence="1" id="KW-0349">Heme</keyword>
<sequence length="140" mass="15559">MTQAELTEYTWEEIRKHDKDDDCWVVLYNKVLNVSEWLSQHPGGLDPIKDMSGTDITNQFESIGHTSTALVKAKTFTIGKLKDSEIGKDKAGKVAAGPAEKVKWSETGNLREYKDGGGVIPLWQIAVGVLLVLLALYLFH</sequence>
<dbReference type="GO" id="GO:0016020">
    <property type="term" value="C:membrane"/>
    <property type="evidence" value="ECO:0007669"/>
    <property type="project" value="TreeGrafter"/>
</dbReference>
<evidence type="ECO:0000313" key="8">
    <source>
        <dbReference type="Proteomes" id="UP000515908"/>
    </source>
</evidence>
<dbReference type="PROSITE" id="PS50255">
    <property type="entry name" value="CYTOCHROME_B5_2"/>
    <property type="match status" value="1"/>
</dbReference>
<dbReference type="OrthoDB" id="260519at2759"/>
<proteinExistence type="inferred from homology"/>
<accession>A0A7G2CWJ7</accession>
<dbReference type="SUPFAM" id="SSF55856">
    <property type="entry name" value="Cytochrome b5-like heme/steroid binding domain"/>
    <property type="match status" value="1"/>
</dbReference>
<keyword evidence="5" id="KW-0812">Transmembrane</keyword>
<dbReference type="PANTHER" id="PTHR19359:SF145">
    <property type="entry name" value="B5, PUTATIVE-RELATED"/>
    <property type="match status" value="1"/>
</dbReference>
<dbReference type="VEuPathDB" id="TriTrypDB:ADEAN_001035300"/>
<keyword evidence="3" id="KW-0408">Iron</keyword>
<feature type="transmembrane region" description="Helical" evidence="5">
    <location>
        <begin position="120"/>
        <end position="139"/>
    </location>
</feature>
<name>A0A7G2CWJ7_9TRYP</name>
<evidence type="ECO:0000256" key="1">
    <source>
        <dbReference type="ARBA" id="ARBA00022617"/>
    </source>
</evidence>
<evidence type="ECO:0000259" key="6">
    <source>
        <dbReference type="PROSITE" id="PS50255"/>
    </source>
</evidence>
<keyword evidence="5" id="KW-1133">Transmembrane helix</keyword>